<evidence type="ECO:0008006" key="3">
    <source>
        <dbReference type="Google" id="ProtNLM"/>
    </source>
</evidence>
<gene>
    <name evidence="1" type="ORF">Pla175_01110</name>
</gene>
<name>A0A518D5L2_9BACT</name>
<accession>A0A518D5L2</accession>
<sequence>MANRSNHYEAAFEAYLRAERLAYVATSEQRRALAEVGSLKSVDFVVSPAGGPTWLVDVKGRRFPSGQAHRSYWKNWATAEDLRSLADWRARFGPDAEAALVFAYHLVADRSPLAADEVFWHRDRPYAFVAVSLADYQPAARPLSARWGTVHAPVAEFRRCARPARLLLGGRQTAALAAAGALNYAEGDHG</sequence>
<proteinExistence type="predicted"/>
<dbReference type="Proteomes" id="UP000317429">
    <property type="component" value="Chromosome"/>
</dbReference>
<keyword evidence="2" id="KW-1185">Reference proteome</keyword>
<evidence type="ECO:0000313" key="2">
    <source>
        <dbReference type="Proteomes" id="UP000317429"/>
    </source>
</evidence>
<dbReference type="RefSeq" id="WP_197527174.1">
    <property type="nucleotide sequence ID" value="NZ_CP036291.1"/>
</dbReference>
<dbReference type="EMBL" id="CP036291">
    <property type="protein sequence ID" value="QDU86761.1"/>
    <property type="molecule type" value="Genomic_DNA"/>
</dbReference>
<dbReference type="NCBIfam" id="NF038001">
    <property type="entry name" value="HYExAFE"/>
    <property type="match status" value="1"/>
</dbReference>
<dbReference type="InterPro" id="IPR049797">
    <property type="entry name" value="HYExAFE"/>
</dbReference>
<reference evidence="1 2" key="1">
    <citation type="submission" date="2019-02" db="EMBL/GenBank/DDBJ databases">
        <title>Deep-cultivation of Planctomycetes and their phenomic and genomic characterization uncovers novel biology.</title>
        <authorList>
            <person name="Wiegand S."/>
            <person name="Jogler M."/>
            <person name="Boedeker C."/>
            <person name="Pinto D."/>
            <person name="Vollmers J."/>
            <person name="Rivas-Marin E."/>
            <person name="Kohn T."/>
            <person name="Peeters S.H."/>
            <person name="Heuer A."/>
            <person name="Rast P."/>
            <person name="Oberbeckmann S."/>
            <person name="Bunk B."/>
            <person name="Jeske O."/>
            <person name="Meyerdierks A."/>
            <person name="Storesund J.E."/>
            <person name="Kallscheuer N."/>
            <person name="Luecker S."/>
            <person name="Lage O.M."/>
            <person name="Pohl T."/>
            <person name="Merkel B.J."/>
            <person name="Hornburger P."/>
            <person name="Mueller R.-W."/>
            <person name="Bruemmer F."/>
            <person name="Labrenz M."/>
            <person name="Spormann A.M."/>
            <person name="Op den Camp H."/>
            <person name="Overmann J."/>
            <person name="Amann R."/>
            <person name="Jetten M.S.M."/>
            <person name="Mascher T."/>
            <person name="Medema M.H."/>
            <person name="Devos D.P."/>
            <person name="Kaster A.-K."/>
            <person name="Ovreas L."/>
            <person name="Rohde M."/>
            <person name="Galperin M.Y."/>
            <person name="Jogler C."/>
        </authorList>
    </citation>
    <scope>NUCLEOTIDE SEQUENCE [LARGE SCALE GENOMIC DNA]</scope>
    <source>
        <strain evidence="1 2">Pla175</strain>
    </source>
</reference>
<protein>
    <recommendedName>
        <fullName evidence="3">Holliday junction resolvase</fullName>
    </recommendedName>
</protein>
<dbReference type="AlphaFoldDB" id="A0A518D5L2"/>
<dbReference type="KEGG" id="pnd:Pla175_01110"/>
<evidence type="ECO:0000313" key="1">
    <source>
        <dbReference type="EMBL" id="QDU86761.1"/>
    </source>
</evidence>
<organism evidence="1 2">
    <name type="scientific">Pirellulimonas nuda</name>
    <dbReference type="NCBI Taxonomy" id="2528009"/>
    <lineage>
        <taxon>Bacteria</taxon>
        <taxon>Pseudomonadati</taxon>
        <taxon>Planctomycetota</taxon>
        <taxon>Planctomycetia</taxon>
        <taxon>Pirellulales</taxon>
        <taxon>Lacipirellulaceae</taxon>
        <taxon>Pirellulimonas</taxon>
    </lineage>
</organism>